<evidence type="ECO:0000256" key="2">
    <source>
        <dbReference type="ARBA" id="ARBA00022475"/>
    </source>
</evidence>
<accession>A8MBL3</accession>
<sequence length="209" mass="22066">MNIALTVTNYVGIVAFAISGSMKAIRKGMDLLGVIVLGFTTALGGGIISDVMLGIYPPVNLTYLPYPLTAISAGLATFIFYRVFSNVGKPLMYADAVGLGAFSASGASLAYSISHNPLLVVLVGSITAVGGGVVRDLLANEVPVVLTREFYASAAILGSLVYFLLRFIGVNDASSALASMIITITLRFMALRLKWELPRRIINEDAVKA</sequence>
<evidence type="ECO:0000256" key="5">
    <source>
        <dbReference type="ARBA" id="ARBA00023136"/>
    </source>
</evidence>
<dbReference type="Pfam" id="PF03458">
    <property type="entry name" value="Gly_transporter"/>
    <property type="match status" value="2"/>
</dbReference>
<feature type="transmembrane region" description="Helical" evidence="6">
    <location>
        <begin position="31"/>
        <end position="57"/>
    </location>
</feature>
<evidence type="ECO:0000256" key="1">
    <source>
        <dbReference type="ARBA" id="ARBA00004651"/>
    </source>
</evidence>
<evidence type="ECO:0000256" key="6">
    <source>
        <dbReference type="SAM" id="Phobius"/>
    </source>
</evidence>
<name>A8MBL3_CALMQ</name>
<evidence type="ECO:0000313" key="9">
    <source>
        <dbReference type="Proteomes" id="UP000001137"/>
    </source>
</evidence>
<dbReference type="PANTHER" id="PTHR30506:SF3">
    <property type="entry name" value="UPF0126 INNER MEMBRANE PROTEIN YADS-RELATED"/>
    <property type="match status" value="1"/>
</dbReference>
<dbReference type="GO" id="GO:0005886">
    <property type="term" value="C:plasma membrane"/>
    <property type="evidence" value="ECO:0007669"/>
    <property type="project" value="UniProtKB-SubCell"/>
</dbReference>
<dbReference type="RefSeq" id="WP_012186965.1">
    <property type="nucleotide sequence ID" value="NC_009954.1"/>
</dbReference>
<dbReference type="EMBL" id="CP000852">
    <property type="protein sequence ID" value="ABW02746.1"/>
    <property type="molecule type" value="Genomic_DNA"/>
</dbReference>
<evidence type="ECO:0000259" key="7">
    <source>
        <dbReference type="Pfam" id="PF03458"/>
    </source>
</evidence>
<organism evidence="8 9">
    <name type="scientific">Caldivirga maquilingensis (strain ATCC 700844 / DSM 13496 / JCM 10307 / IC-167)</name>
    <dbReference type="NCBI Taxonomy" id="397948"/>
    <lineage>
        <taxon>Archaea</taxon>
        <taxon>Thermoproteota</taxon>
        <taxon>Thermoprotei</taxon>
        <taxon>Thermoproteales</taxon>
        <taxon>Thermoproteaceae</taxon>
        <taxon>Caldivirga</taxon>
    </lineage>
</organism>
<keyword evidence="9" id="KW-1185">Reference proteome</keyword>
<feature type="domain" description="Glycine transporter" evidence="7">
    <location>
        <begin position="7"/>
        <end position="81"/>
    </location>
</feature>
<evidence type="ECO:0000313" key="8">
    <source>
        <dbReference type="EMBL" id="ABW02746.1"/>
    </source>
</evidence>
<dbReference type="PANTHER" id="PTHR30506">
    <property type="entry name" value="INNER MEMBRANE PROTEIN"/>
    <property type="match status" value="1"/>
</dbReference>
<dbReference type="InterPro" id="IPR005115">
    <property type="entry name" value="Gly_transporter"/>
</dbReference>
<dbReference type="KEGG" id="cma:Cmaq_1929"/>
<feature type="transmembrane region" description="Helical" evidence="6">
    <location>
        <begin position="175"/>
        <end position="193"/>
    </location>
</feature>
<gene>
    <name evidence="8" type="ordered locus">Cmaq_1929</name>
</gene>
<keyword evidence="5 6" id="KW-0472">Membrane</keyword>
<evidence type="ECO:0000256" key="3">
    <source>
        <dbReference type="ARBA" id="ARBA00022692"/>
    </source>
</evidence>
<proteinExistence type="predicted"/>
<feature type="domain" description="Glycine transporter" evidence="7">
    <location>
        <begin position="93"/>
        <end position="165"/>
    </location>
</feature>
<feature type="transmembrane region" description="Helical" evidence="6">
    <location>
        <begin position="91"/>
        <end position="113"/>
    </location>
</feature>
<dbReference type="Proteomes" id="UP000001137">
    <property type="component" value="Chromosome"/>
</dbReference>
<dbReference type="AlphaFoldDB" id="A8MBL3"/>
<comment type="subcellular location">
    <subcellularLocation>
        <location evidence="1">Cell membrane</location>
        <topology evidence="1">Multi-pass membrane protein</topology>
    </subcellularLocation>
</comment>
<keyword evidence="2" id="KW-1003">Cell membrane</keyword>
<protein>
    <recommendedName>
        <fullName evidence="7">Glycine transporter domain-containing protein</fullName>
    </recommendedName>
</protein>
<dbReference type="STRING" id="397948.Cmaq_1929"/>
<reference evidence="8 9" key="1">
    <citation type="submission" date="2007-10" db="EMBL/GenBank/DDBJ databases">
        <title>Complete sequence of Caldivirga maquilingensis IC-167.</title>
        <authorList>
            <consortium name="US DOE Joint Genome Institute"/>
            <person name="Copeland A."/>
            <person name="Lucas S."/>
            <person name="Lapidus A."/>
            <person name="Barry K."/>
            <person name="Glavina del Rio T."/>
            <person name="Dalin E."/>
            <person name="Tice H."/>
            <person name="Pitluck S."/>
            <person name="Saunders E."/>
            <person name="Brettin T."/>
            <person name="Bruce D."/>
            <person name="Detter J.C."/>
            <person name="Han C."/>
            <person name="Schmutz J."/>
            <person name="Larimer F."/>
            <person name="Land M."/>
            <person name="Hauser L."/>
            <person name="Kyrpides N."/>
            <person name="Ivanova N."/>
            <person name="Biddle J.F."/>
            <person name="Zhang Z."/>
            <person name="Fitz-Gibbon S.T."/>
            <person name="Lowe T.M."/>
            <person name="Saltikov C."/>
            <person name="House C.H."/>
            <person name="Richardson P."/>
        </authorList>
    </citation>
    <scope>NUCLEOTIDE SEQUENCE [LARGE SCALE GENOMIC DNA]</scope>
    <source>
        <strain evidence="9">ATCC 700844 / DSM 13496 / JCM 10307 / IC-167</strain>
    </source>
</reference>
<feature type="transmembrane region" description="Helical" evidence="6">
    <location>
        <begin position="119"/>
        <end position="138"/>
    </location>
</feature>
<evidence type="ECO:0000256" key="4">
    <source>
        <dbReference type="ARBA" id="ARBA00022989"/>
    </source>
</evidence>
<feature type="transmembrane region" description="Helical" evidence="6">
    <location>
        <begin position="150"/>
        <end position="169"/>
    </location>
</feature>
<keyword evidence="3 6" id="KW-0812">Transmembrane</keyword>
<feature type="transmembrane region" description="Helical" evidence="6">
    <location>
        <begin position="63"/>
        <end position="84"/>
    </location>
</feature>
<dbReference type="GeneID" id="5709556"/>
<dbReference type="OrthoDB" id="116318at2157"/>
<keyword evidence="4 6" id="KW-1133">Transmembrane helix</keyword>
<dbReference type="HOGENOM" id="CLU_064906_1_1_2"/>
<dbReference type="eggNOG" id="arCOG04641">
    <property type="taxonomic scope" value="Archaea"/>
</dbReference>